<evidence type="ECO:0000313" key="4">
    <source>
        <dbReference type="Proteomes" id="UP000177614"/>
    </source>
</evidence>
<dbReference type="Pfam" id="PF19077">
    <property type="entry name" value="Big_13"/>
    <property type="match status" value="1"/>
</dbReference>
<organism evidence="3 4">
    <name type="scientific">Candidatus Abawacabacteria bacterium RBG_16_42_10</name>
    <dbReference type="NCBI Taxonomy" id="1817814"/>
    <lineage>
        <taxon>Bacteria</taxon>
        <taxon>Candidatus Abawacaibacteriota</taxon>
    </lineage>
</organism>
<dbReference type="Pfam" id="PF18911">
    <property type="entry name" value="PKD_4"/>
    <property type="match status" value="1"/>
</dbReference>
<feature type="region of interest" description="Disordered" evidence="1">
    <location>
        <begin position="349"/>
        <end position="371"/>
    </location>
</feature>
<dbReference type="Gene3D" id="2.60.40.10">
    <property type="entry name" value="Immunoglobulins"/>
    <property type="match status" value="2"/>
</dbReference>
<evidence type="ECO:0000313" key="3">
    <source>
        <dbReference type="EMBL" id="OGC81804.1"/>
    </source>
</evidence>
<dbReference type="InterPro" id="IPR044016">
    <property type="entry name" value="Big_13"/>
</dbReference>
<reference evidence="3 4" key="1">
    <citation type="journal article" date="2016" name="Nat. Commun.">
        <title>Thousands of microbial genomes shed light on interconnected biogeochemical processes in an aquifer system.</title>
        <authorList>
            <person name="Anantharaman K."/>
            <person name="Brown C.T."/>
            <person name="Hug L.A."/>
            <person name="Sharon I."/>
            <person name="Castelle C.J."/>
            <person name="Probst A.J."/>
            <person name="Thomas B.C."/>
            <person name="Singh A."/>
            <person name="Wilkins M.J."/>
            <person name="Karaoz U."/>
            <person name="Brodie E.L."/>
            <person name="Williams K.H."/>
            <person name="Hubbard S.S."/>
            <person name="Banfield J.F."/>
        </authorList>
    </citation>
    <scope>NUCLEOTIDE SEQUENCE [LARGE SCALE GENOMIC DNA]</scope>
</reference>
<dbReference type="Proteomes" id="UP000177614">
    <property type="component" value="Unassembled WGS sequence"/>
</dbReference>
<feature type="domain" description="PKD" evidence="2">
    <location>
        <begin position="372"/>
        <end position="446"/>
    </location>
</feature>
<dbReference type="InterPro" id="IPR035986">
    <property type="entry name" value="PKD_dom_sf"/>
</dbReference>
<dbReference type="AlphaFoldDB" id="A0A1F4XJN5"/>
<feature type="compositionally biased region" description="Pro residues" evidence="1">
    <location>
        <begin position="355"/>
        <end position="365"/>
    </location>
</feature>
<dbReference type="STRING" id="1817814.A2V81_01715"/>
<dbReference type="EMBL" id="MEWR01000018">
    <property type="protein sequence ID" value="OGC81804.1"/>
    <property type="molecule type" value="Genomic_DNA"/>
</dbReference>
<comment type="caution">
    <text evidence="3">The sequence shown here is derived from an EMBL/GenBank/DDBJ whole genome shotgun (WGS) entry which is preliminary data.</text>
</comment>
<dbReference type="SMART" id="SM00089">
    <property type="entry name" value="PKD"/>
    <property type="match status" value="1"/>
</dbReference>
<dbReference type="CDD" id="cd00146">
    <property type="entry name" value="PKD"/>
    <property type="match status" value="1"/>
</dbReference>
<name>A0A1F4XJN5_9BACT</name>
<protein>
    <recommendedName>
        <fullName evidence="2">PKD domain-containing protein</fullName>
    </recommendedName>
</protein>
<dbReference type="SUPFAM" id="SSF49299">
    <property type="entry name" value="PKD domain"/>
    <property type="match status" value="1"/>
</dbReference>
<accession>A0A1F4XJN5</accession>
<dbReference type="PROSITE" id="PS50093">
    <property type="entry name" value="PKD"/>
    <property type="match status" value="1"/>
</dbReference>
<gene>
    <name evidence="3" type="ORF">A2V81_01715</name>
</gene>
<dbReference type="InterPro" id="IPR022409">
    <property type="entry name" value="PKD/Chitinase_dom"/>
</dbReference>
<dbReference type="InterPro" id="IPR000601">
    <property type="entry name" value="PKD_dom"/>
</dbReference>
<evidence type="ECO:0000259" key="2">
    <source>
        <dbReference type="PROSITE" id="PS50093"/>
    </source>
</evidence>
<dbReference type="InterPro" id="IPR013783">
    <property type="entry name" value="Ig-like_fold"/>
</dbReference>
<proteinExistence type="predicted"/>
<evidence type="ECO:0000256" key="1">
    <source>
        <dbReference type="SAM" id="MobiDB-lite"/>
    </source>
</evidence>
<sequence>MPTPSRPIIGSQVLLHNTSHKKSPVRPLAFGVLCLVVAVNLVGYQFSETVAAGPATSYLLSVEGKTDDINVTANQAFSLTVKALDNDLATADGYTGTISITSTDTQAQLPTNYTFTAADRGQKTFNLALTLVTAGEQTVTVTDSTNPAITGEVSVTVSAGTVGTGTTNGTGKPTIITPTNDSTVNRSQIDITGTTLPDVQVSIFDGERLLSTVNADRNGNFSYTTDSLTDGTHTIKVQVTNSSGQTLASDPVQVRIDTAPPVLQSVTVNPLEVDGASRVTISISTEPELTSVKAIADQRAITLAPVPAQSGSYSGEFIAPQAPGIYPVDIEVTDKFNNTSKYNAQATIKVKTPSTPTPTPTPTATPQPNRNPTVSIAADIQSGKSPLTVKFTSNAADPDGRIASYLWNFGDGTTSTEASPNKVYEREGNYIVTLTVTDDRGGTATTVLQGRDIAPSGVAVSESGPEVWVALAIALMLSVAAQRKRLFAFVRR</sequence>